<evidence type="ECO:0000259" key="1">
    <source>
        <dbReference type="Pfam" id="PF09992"/>
    </source>
</evidence>
<sequence>MNRTGRRLATLTMLLLVCWGGGGCANSVVWHKADDLNAGLPAGIEVFRGTGDGLRAVYARFEGRKNPALAWRVAVAGGQALTPLDFSQSMAKQPYIVVNGGYFDKSSSMSLVVSDGVVQARGISQISRDGQRFYPARATFGQLSSGAAEARWVNAAGRRPHLYAFDAPPNEGGAAPTAAPAGGVLWHPETAIGGGPMLVWRGVRQVTAVEEMFDAASGVGVAQAAPRTAVATLKGGAMLIIVVDGRSSHSRGVTLDELADMLVELGAWEAVNLDGGGSSAMVVNGVVANRPSDAAGMRKVRSVLMVTDK</sequence>
<dbReference type="AlphaFoldDB" id="A0A2U2HMJ4"/>
<evidence type="ECO:0000313" key="3">
    <source>
        <dbReference type="Proteomes" id="UP000241421"/>
    </source>
</evidence>
<dbReference type="GO" id="GO:0016798">
    <property type="term" value="F:hydrolase activity, acting on glycosyl bonds"/>
    <property type="evidence" value="ECO:0007669"/>
    <property type="project" value="UniProtKB-KW"/>
</dbReference>
<dbReference type="EMBL" id="PXWF02000151">
    <property type="protein sequence ID" value="PWF48741.1"/>
    <property type="molecule type" value="Genomic_DNA"/>
</dbReference>
<comment type="caution">
    <text evidence="2">The sequence shown here is derived from an EMBL/GenBank/DDBJ whole genome shotgun (WGS) entry which is preliminary data.</text>
</comment>
<dbReference type="RefSeq" id="WP_106757326.1">
    <property type="nucleotide sequence ID" value="NZ_PXWF02000151.1"/>
</dbReference>
<dbReference type="OrthoDB" id="9809781at2"/>
<keyword evidence="3" id="KW-1185">Reference proteome</keyword>
<name>A0A2U2HMJ4_9BURK</name>
<proteinExistence type="predicted"/>
<keyword evidence="2" id="KW-0378">Hydrolase</keyword>
<organism evidence="2 3">
    <name type="scientific">Massilia glaciei</name>
    <dbReference type="NCBI Taxonomy" id="1524097"/>
    <lineage>
        <taxon>Bacteria</taxon>
        <taxon>Pseudomonadati</taxon>
        <taxon>Pseudomonadota</taxon>
        <taxon>Betaproteobacteria</taxon>
        <taxon>Burkholderiales</taxon>
        <taxon>Oxalobacteraceae</taxon>
        <taxon>Telluria group</taxon>
        <taxon>Massilia</taxon>
    </lineage>
</organism>
<dbReference type="Pfam" id="PF09992">
    <property type="entry name" value="NAGPA"/>
    <property type="match status" value="1"/>
</dbReference>
<gene>
    <name evidence="2" type="ORF">C7C56_010255</name>
</gene>
<dbReference type="PANTHER" id="PTHR40446">
    <property type="entry name" value="N-ACETYLGLUCOSAMINE-1-PHOSPHODIESTER ALPHA-N-ACETYLGLUCOSAMINIDASE"/>
    <property type="match status" value="1"/>
</dbReference>
<protein>
    <submittedName>
        <fullName evidence="2">Phosphodiester glycosidase family protein</fullName>
    </submittedName>
</protein>
<reference evidence="2 3" key="1">
    <citation type="submission" date="2018-04" db="EMBL/GenBank/DDBJ databases">
        <title>Massilia violaceinigra sp. nov., a novel purple-pigmented bacterium isolated from Tianshan glacier, Xinjiang, China.</title>
        <authorList>
            <person name="Wang H."/>
        </authorList>
    </citation>
    <scope>NUCLEOTIDE SEQUENCE [LARGE SCALE GENOMIC DNA]</scope>
    <source>
        <strain evidence="2 3">B448-2</strain>
    </source>
</reference>
<dbReference type="InterPro" id="IPR018711">
    <property type="entry name" value="NAGPA"/>
</dbReference>
<accession>A0A2U2HMJ4</accession>
<feature type="domain" description="Phosphodiester glycosidase" evidence="1">
    <location>
        <begin position="95"/>
        <end position="307"/>
    </location>
</feature>
<keyword evidence="2" id="KW-0326">Glycosidase</keyword>
<dbReference type="PROSITE" id="PS51257">
    <property type="entry name" value="PROKAR_LIPOPROTEIN"/>
    <property type="match status" value="1"/>
</dbReference>
<dbReference type="Proteomes" id="UP000241421">
    <property type="component" value="Unassembled WGS sequence"/>
</dbReference>
<dbReference type="PANTHER" id="PTHR40446:SF2">
    <property type="entry name" value="N-ACETYLGLUCOSAMINE-1-PHOSPHODIESTER ALPHA-N-ACETYLGLUCOSAMINIDASE"/>
    <property type="match status" value="1"/>
</dbReference>
<evidence type="ECO:0000313" key="2">
    <source>
        <dbReference type="EMBL" id="PWF48741.1"/>
    </source>
</evidence>